<dbReference type="EMBL" id="CAJPDS010000061">
    <property type="protein sequence ID" value="CAF9932048.1"/>
    <property type="molecule type" value="Genomic_DNA"/>
</dbReference>
<evidence type="ECO:0000313" key="8">
    <source>
        <dbReference type="Proteomes" id="UP000664521"/>
    </source>
</evidence>
<feature type="region of interest" description="Disordered" evidence="6">
    <location>
        <begin position="517"/>
        <end position="558"/>
    </location>
</feature>
<reference evidence="7" key="1">
    <citation type="submission" date="2021-03" db="EMBL/GenBank/DDBJ databases">
        <authorList>
            <person name="Tagirdzhanova G."/>
        </authorList>
    </citation>
    <scope>NUCLEOTIDE SEQUENCE</scope>
</reference>
<keyword evidence="2" id="KW-0677">Repeat</keyword>
<dbReference type="PANTHER" id="PTHR47447:SF26">
    <property type="entry name" value="CHLOROPLAST RNA SPLICING4"/>
    <property type="match status" value="1"/>
</dbReference>
<proteinExistence type="inferred from homology"/>
<evidence type="ECO:0000256" key="3">
    <source>
        <dbReference type="ARBA" id="ARBA00044493"/>
    </source>
</evidence>
<evidence type="ECO:0000256" key="1">
    <source>
        <dbReference type="ARBA" id="ARBA00006192"/>
    </source>
</evidence>
<comment type="subunit">
    <text evidence="4">Binds to mitochondrial small subunit 15S rRNA.</text>
</comment>
<evidence type="ECO:0000256" key="6">
    <source>
        <dbReference type="SAM" id="MobiDB-lite"/>
    </source>
</evidence>
<feature type="repeat" description="PPR" evidence="5">
    <location>
        <begin position="454"/>
        <end position="488"/>
    </location>
</feature>
<feature type="compositionally biased region" description="Basic and acidic residues" evidence="6">
    <location>
        <begin position="532"/>
        <end position="558"/>
    </location>
</feature>
<evidence type="ECO:0000256" key="5">
    <source>
        <dbReference type="PROSITE-ProRule" id="PRU00708"/>
    </source>
</evidence>
<accession>A0A8H3ITY7</accession>
<sequence>MERPRRALIPLDVALHNQEFMPRRWILEDCILMLAKGLLKDNPNPPQMDIRALHQFVCDYAIKNSSYPFVWPFQQMIIWLILDRCNDSQVRLLFETVLTHNLPLSCFTLLQFAERFMNLGQAHVGLEIIRNALRLGADPSSFAIQSACVKLLRIRPERDDWYDYQDFVVGELLDIGIQPNFILWNCIIQNAVEAGRYEVAWRRYNLGIDDGLKPSRITFLNLLKIAKAEKNDDALRSVIDRAHEAGLLPDNLEVVNDLLHAVLIIEQSRSTDEGLYENLFQSCLRYYIQYCDIGPLQELGCELGLASEWQPRDRQLPAPTPTIIGIMMLAYIERLGPLENLIDFHTRYDGLVTSKHPLIAPVANTDHVSNAFLMRLADYEDGLPYCTTVIKAMMKRSPFGISPSSEMPSTTPNQTGQPTLQTWNILLRAYTKNRQMRAAEKVLDMIHARGFIPNKVTWTQLLSGYISEKRLDKVIYVAKTMKGAGIEYDDITIRTLQRIADKPRFFRAMDDGDQNFQFYYDGDRPSQPQIENETHQESLEKSDFAQTDKEPASDHEVP</sequence>
<dbReference type="AlphaFoldDB" id="A0A8H3ITY7"/>
<gene>
    <name evidence="7" type="ORF">HETSPECPRED_008265</name>
</gene>
<dbReference type="Gene3D" id="1.25.40.10">
    <property type="entry name" value="Tetratricopeptide repeat domain"/>
    <property type="match status" value="2"/>
</dbReference>
<protein>
    <recommendedName>
        <fullName evidence="9">Pentatricopeptide repeat-containing protein</fullName>
    </recommendedName>
</protein>
<dbReference type="PANTHER" id="PTHR47447">
    <property type="entry name" value="OS03G0856100 PROTEIN"/>
    <property type="match status" value="1"/>
</dbReference>
<evidence type="ECO:0000313" key="7">
    <source>
        <dbReference type="EMBL" id="CAF9932048.1"/>
    </source>
</evidence>
<dbReference type="NCBIfam" id="TIGR00756">
    <property type="entry name" value="PPR"/>
    <property type="match status" value="2"/>
</dbReference>
<organism evidence="7 8">
    <name type="scientific">Heterodermia speciosa</name>
    <dbReference type="NCBI Taxonomy" id="116794"/>
    <lineage>
        <taxon>Eukaryota</taxon>
        <taxon>Fungi</taxon>
        <taxon>Dikarya</taxon>
        <taxon>Ascomycota</taxon>
        <taxon>Pezizomycotina</taxon>
        <taxon>Lecanoromycetes</taxon>
        <taxon>OSLEUM clade</taxon>
        <taxon>Lecanoromycetidae</taxon>
        <taxon>Caliciales</taxon>
        <taxon>Physciaceae</taxon>
        <taxon>Heterodermia</taxon>
    </lineage>
</organism>
<comment type="caution">
    <text evidence="7">The sequence shown here is derived from an EMBL/GenBank/DDBJ whole genome shotgun (WGS) entry which is preliminary data.</text>
</comment>
<comment type="similarity">
    <text evidence="1">Belongs to the CCM1 family.</text>
</comment>
<evidence type="ECO:0000256" key="2">
    <source>
        <dbReference type="ARBA" id="ARBA00022737"/>
    </source>
</evidence>
<name>A0A8H3ITY7_9LECA</name>
<dbReference type="PROSITE" id="PS51375">
    <property type="entry name" value="PPR"/>
    <property type="match status" value="2"/>
</dbReference>
<evidence type="ECO:0000256" key="4">
    <source>
        <dbReference type="ARBA" id="ARBA00044511"/>
    </source>
</evidence>
<dbReference type="InterPro" id="IPR011990">
    <property type="entry name" value="TPR-like_helical_dom_sf"/>
</dbReference>
<dbReference type="Proteomes" id="UP000664521">
    <property type="component" value="Unassembled WGS sequence"/>
</dbReference>
<comment type="function">
    <text evidence="3">Regulates mitochondrial small subunit maturation by controlling 15S rRNA 5'-end processing. Localizes to the 5' precursor of the 15S rRNA in a position that is subsequently occupied by mS47 in the mature yeast mtSSU. Uses structure and sequence-specific RNA recognition, binding to a single-stranded region of the precursor and specifically recognizing bases -6 to -1. The exchange of Ccm1 for mS47 is coupled to the irreversible removal of precursor rRNA that is accompanied by conformational changes of the mitoribosomal proteins uS5m and mS26. These conformational changes signal completion of 5'-end rRNA processing through protection of the mature 5'-end of the 15S rRNA and stabilization of mS47. The removal of the 5' precursor together with the dissociation of Ccm1 may be catalyzed by the 5'-3' exoribonuclease Pet127. Involved in the specific removal of group I introns in mitochondrial encoded transcripts.</text>
</comment>
<dbReference type="InterPro" id="IPR002885">
    <property type="entry name" value="PPR_rpt"/>
</dbReference>
<evidence type="ECO:0008006" key="9">
    <source>
        <dbReference type="Google" id="ProtNLM"/>
    </source>
</evidence>
<dbReference type="Pfam" id="PF13041">
    <property type="entry name" value="PPR_2"/>
    <property type="match status" value="1"/>
</dbReference>
<keyword evidence="8" id="KW-1185">Reference proteome</keyword>
<feature type="repeat" description="PPR" evidence="5">
    <location>
        <begin position="419"/>
        <end position="453"/>
    </location>
</feature>
<dbReference type="OrthoDB" id="185373at2759"/>